<organism evidence="3 4">
    <name type="scientific">Aneurinibacillus aneurinilyticus</name>
    <name type="common">Bacillus aneurinolyticus</name>
    <dbReference type="NCBI Taxonomy" id="1391"/>
    <lineage>
        <taxon>Bacteria</taxon>
        <taxon>Bacillati</taxon>
        <taxon>Bacillota</taxon>
        <taxon>Bacilli</taxon>
        <taxon>Bacillales</taxon>
        <taxon>Paenibacillaceae</taxon>
        <taxon>Aneurinibacillus group</taxon>
        <taxon>Aneurinibacillus</taxon>
    </lineage>
</organism>
<dbReference type="GO" id="GO:0003677">
    <property type="term" value="F:DNA binding"/>
    <property type="evidence" value="ECO:0007669"/>
    <property type="project" value="UniProtKB-UniRule"/>
</dbReference>
<dbReference type="SUPFAM" id="SSF89447">
    <property type="entry name" value="AbrB/MazE/MraZ-like"/>
    <property type="match status" value="1"/>
</dbReference>
<comment type="caution">
    <text evidence="3">The sequence shown here is derived from an EMBL/GenBank/DDBJ whole genome shotgun (WGS) entry which is preliminary data.</text>
</comment>
<dbReference type="Gene3D" id="2.10.260.10">
    <property type="match status" value="1"/>
</dbReference>
<dbReference type="PROSITE" id="PS51740">
    <property type="entry name" value="SPOVT_ABRB"/>
    <property type="match status" value="1"/>
</dbReference>
<dbReference type="InterPro" id="IPR037914">
    <property type="entry name" value="SpoVT-AbrB_sf"/>
</dbReference>
<dbReference type="InterPro" id="IPR007159">
    <property type="entry name" value="SpoVT-AbrB_dom"/>
</dbReference>
<keyword evidence="1" id="KW-0238">DNA-binding</keyword>
<dbReference type="RefSeq" id="WP_021622395.1">
    <property type="nucleotide sequence ID" value="NZ_CABKST010000172.1"/>
</dbReference>
<accession>A0A848CZK4</accession>
<evidence type="ECO:0000313" key="3">
    <source>
        <dbReference type="EMBL" id="NMF00549.1"/>
    </source>
</evidence>
<name>A0A848CZK4_ANEAE</name>
<dbReference type="AlphaFoldDB" id="A0A848CZK4"/>
<feature type="domain" description="SpoVT-AbrB" evidence="2">
    <location>
        <begin position="4"/>
        <end position="50"/>
    </location>
</feature>
<sequence>MRKISHARLDEEGRVLLPNEMLEEVGIRLNDFVLIKKMDNGQLCIQKYQGSEEIEGQCVMELAPAVAEEDELYGRKE</sequence>
<evidence type="ECO:0000313" key="4">
    <source>
        <dbReference type="Proteomes" id="UP000561326"/>
    </source>
</evidence>
<evidence type="ECO:0000256" key="1">
    <source>
        <dbReference type="PROSITE-ProRule" id="PRU01076"/>
    </source>
</evidence>
<gene>
    <name evidence="3" type="ORF">HF838_20200</name>
</gene>
<dbReference type="OrthoDB" id="2664595at2"/>
<dbReference type="Proteomes" id="UP000561326">
    <property type="component" value="Unassembled WGS sequence"/>
</dbReference>
<proteinExistence type="predicted"/>
<evidence type="ECO:0000259" key="2">
    <source>
        <dbReference type="PROSITE" id="PS51740"/>
    </source>
</evidence>
<dbReference type="EMBL" id="JABAGO010000048">
    <property type="protein sequence ID" value="NMF00549.1"/>
    <property type="molecule type" value="Genomic_DNA"/>
</dbReference>
<dbReference type="GeneID" id="92839869"/>
<reference evidence="3 4" key="1">
    <citation type="submission" date="2020-04" db="EMBL/GenBank/DDBJ databases">
        <authorList>
            <person name="Hitch T.C.A."/>
            <person name="Wylensek D."/>
            <person name="Clavel T."/>
        </authorList>
    </citation>
    <scope>NUCLEOTIDE SEQUENCE [LARGE SCALE GENOMIC DNA]</scope>
    <source>
        <strain evidence="3 4">WB01_D5_05</strain>
    </source>
</reference>
<protein>
    <recommendedName>
        <fullName evidence="2">SpoVT-AbrB domain-containing protein</fullName>
    </recommendedName>
</protein>